<keyword evidence="2 4" id="KW-0689">Ribosomal protein</keyword>
<evidence type="ECO:0000256" key="1">
    <source>
        <dbReference type="ARBA" id="ARBA00005251"/>
    </source>
</evidence>
<dbReference type="InterPro" id="IPR020568">
    <property type="entry name" value="Ribosomal_Su5_D2-typ_SF"/>
</dbReference>
<dbReference type="EMBL" id="HBGX01001529">
    <property type="protein sequence ID" value="CAD9551905.1"/>
    <property type="molecule type" value="Transcribed_RNA"/>
</dbReference>
<keyword evidence="3 4" id="KW-0687">Ribonucleoprotein</keyword>
<accession>A0A7S2NQ09</accession>
<evidence type="ECO:0000256" key="4">
    <source>
        <dbReference type="RuleBase" id="RU003815"/>
    </source>
</evidence>
<proteinExistence type="inferred from homology"/>
<organism evidence="6">
    <name type="scientific">Cyanoptyche gloeocystis</name>
    <dbReference type="NCBI Taxonomy" id="77922"/>
    <lineage>
        <taxon>Eukaryota</taxon>
        <taxon>Glaucocystophyceae</taxon>
        <taxon>Glaucocystophyceae incertae sedis</taxon>
        <taxon>Cyanoptyche</taxon>
    </lineage>
</organism>
<protein>
    <recommendedName>
        <fullName evidence="7">30S ribosomal protein S9, chloroplastic</fullName>
    </recommendedName>
</protein>
<dbReference type="InterPro" id="IPR014721">
    <property type="entry name" value="Ribsml_uS5_D2-typ_fold_subgr"/>
</dbReference>
<evidence type="ECO:0000256" key="3">
    <source>
        <dbReference type="ARBA" id="ARBA00023274"/>
    </source>
</evidence>
<dbReference type="InterPro" id="IPR023035">
    <property type="entry name" value="Ribosomal_uS9_bac/plastid"/>
</dbReference>
<dbReference type="Gene3D" id="3.30.230.10">
    <property type="match status" value="1"/>
</dbReference>
<dbReference type="GO" id="GO:0006412">
    <property type="term" value="P:translation"/>
    <property type="evidence" value="ECO:0007669"/>
    <property type="project" value="InterPro"/>
</dbReference>
<dbReference type="PANTHER" id="PTHR21569">
    <property type="entry name" value="RIBOSOMAL PROTEIN S9"/>
    <property type="match status" value="1"/>
</dbReference>
<name>A0A7S2NQ09_9EUKA</name>
<dbReference type="SUPFAM" id="SSF54211">
    <property type="entry name" value="Ribosomal protein S5 domain 2-like"/>
    <property type="match status" value="1"/>
</dbReference>
<sequence>MFRTCVLRLVKPSAVRTSLPVGYSIVRNAPVQNIPVPLTQLILASAHRGLRPFSSGNRFLLQQEVLHPSEFATKSSRNIASAAPSEIPGQVSKVEDDASKSETPNTFDPKTWPPGVPYPRFRVVDRYGRAYGTGKRKTAIAQVWIREGSGNIMINRKDYTQYFRDFQQRQRVTVPLVLLDKVEAFDVNCFVHGGGTTGQAEAIRHGLSKALQNWDPESRAILRPAGLLIRDSRIVERKKPGQKKARKKFQWHKR</sequence>
<dbReference type="NCBIfam" id="NF001099">
    <property type="entry name" value="PRK00132.1"/>
    <property type="match status" value="1"/>
</dbReference>
<dbReference type="HAMAP" id="MF_00532_B">
    <property type="entry name" value="Ribosomal_uS9_B"/>
    <property type="match status" value="1"/>
</dbReference>
<gene>
    <name evidence="6" type="ORF">CGLO1086_LOCUS691</name>
</gene>
<dbReference type="GO" id="GO:0003723">
    <property type="term" value="F:RNA binding"/>
    <property type="evidence" value="ECO:0007669"/>
    <property type="project" value="TreeGrafter"/>
</dbReference>
<dbReference type="PANTHER" id="PTHR21569:SF1">
    <property type="entry name" value="SMALL RIBOSOMAL SUBUNIT PROTEIN US9M"/>
    <property type="match status" value="1"/>
</dbReference>
<dbReference type="AlphaFoldDB" id="A0A7S2NQ09"/>
<evidence type="ECO:0008006" key="7">
    <source>
        <dbReference type="Google" id="ProtNLM"/>
    </source>
</evidence>
<dbReference type="InterPro" id="IPR020574">
    <property type="entry name" value="Ribosomal_uS9_CS"/>
</dbReference>
<dbReference type="GO" id="GO:0003735">
    <property type="term" value="F:structural constituent of ribosome"/>
    <property type="evidence" value="ECO:0007669"/>
    <property type="project" value="InterPro"/>
</dbReference>
<feature type="region of interest" description="Disordered" evidence="5">
    <location>
        <begin position="76"/>
        <end position="112"/>
    </location>
</feature>
<dbReference type="FunFam" id="3.30.230.10:FF:000001">
    <property type="entry name" value="30S ribosomal protein S9"/>
    <property type="match status" value="1"/>
</dbReference>
<reference evidence="6" key="1">
    <citation type="submission" date="2021-01" db="EMBL/GenBank/DDBJ databases">
        <authorList>
            <person name="Corre E."/>
            <person name="Pelletier E."/>
            <person name="Niang G."/>
            <person name="Scheremetjew M."/>
            <person name="Finn R."/>
            <person name="Kale V."/>
            <person name="Holt S."/>
            <person name="Cochrane G."/>
            <person name="Meng A."/>
            <person name="Brown T."/>
            <person name="Cohen L."/>
        </authorList>
    </citation>
    <scope>NUCLEOTIDE SEQUENCE</scope>
    <source>
        <strain evidence="6">SAG4.97</strain>
    </source>
</reference>
<evidence type="ECO:0000313" key="6">
    <source>
        <dbReference type="EMBL" id="CAD9551905.1"/>
    </source>
</evidence>
<dbReference type="PROSITE" id="PS00360">
    <property type="entry name" value="RIBOSOMAL_S9"/>
    <property type="match status" value="1"/>
</dbReference>
<comment type="similarity">
    <text evidence="1 4">Belongs to the universal ribosomal protein uS9 family.</text>
</comment>
<evidence type="ECO:0000256" key="5">
    <source>
        <dbReference type="SAM" id="MobiDB-lite"/>
    </source>
</evidence>
<evidence type="ECO:0000256" key="2">
    <source>
        <dbReference type="ARBA" id="ARBA00022980"/>
    </source>
</evidence>
<dbReference type="Pfam" id="PF00380">
    <property type="entry name" value="Ribosomal_S9"/>
    <property type="match status" value="1"/>
</dbReference>
<dbReference type="GO" id="GO:0022627">
    <property type="term" value="C:cytosolic small ribosomal subunit"/>
    <property type="evidence" value="ECO:0007669"/>
    <property type="project" value="TreeGrafter"/>
</dbReference>
<dbReference type="InterPro" id="IPR000754">
    <property type="entry name" value="Ribosomal_uS9"/>
</dbReference>